<reference evidence="4 5" key="1">
    <citation type="submission" date="2019-03" db="EMBL/GenBank/DDBJ databases">
        <title>Diversity of the mouse oral microbiome.</title>
        <authorList>
            <person name="Joseph S."/>
            <person name="Aduse-Opoku J."/>
            <person name="Curtis M."/>
            <person name="Wade W."/>
            <person name="Hashim A."/>
        </authorList>
    </citation>
    <scope>NUCLEOTIDE SEQUENCE [LARGE SCALE GENOMIC DNA]</scope>
    <source>
        <strain evidence="4 5">WM131</strain>
    </source>
</reference>
<dbReference type="PANTHER" id="PTHR42734:SF17">
    <property type="entry name" value="METAL TRANSPORT SYSTEM ATP-BINDING PROTEIN TM_0124-RELATED"/>
    <property type="match status" value="1"/>
</dbReference>
<feature type="domain" description="ABC transporter" evidence="3">
    <location>
        <begin position="28"/>
        <end position="72"/>
    </location>
</feature>
<dbReference type="OrthoDB" id="9804819at2"/>
<comment type="caution">
    <text evidence="4">The sequence shown here is derived from an EMBL/GenBank/DDBJ whole genome shotgun (WGS) entry which is preliminary data.</text>
</comment>
<dbReference type="InterPro" id="IPR003439">
    <property type="entry name" value="ABC_transporter-like_ATP-bd"/>
</dbReference>
<keyword evidence="2" id="KW-0813">Transport</keyword>
<evidence type="ECO:0000313" key="5">
    <source>
        <dbReference type="Proteomes" id="UP000297253"/>
    </source>
</evidence>
<dbReference type="GO" id="GO:0016887">
    <property type="term" value="F:ATP hydrolysis activity"/>
    <property type="evidence" value="ECO:0007669"/>
    <property type="project" value="InterPro"/>
</dbReference>
<dbReference type="Proteomes" id="UP000297253">
    <property type="component" value="Unassembled WGS sequence"/>
</dbReference>
<organism evidence="4 5">
    <name type="scientific">Streptococcus cuniculi</name>
    <dbReference type="NCBI Taxonomy" id="1432788"/>
    <lineage>
        <taxon>Bacteria</taxon>
        <taxon>Bacillati</taxon>
        <taxon>Bacillota</taxon>
        <taxon>Bacilli</taxon>
        <taxon>Lactobacillales</taxon>
        <taxon>Streptococcaceae</taxon>
        <taxon>Streptococcus</taxon>
    </lineage>
</organism>
<dbReference type="AlphaFoldDB" id="A0A4Y9JDF2"/>
<comment type="similarity">
    <text evidence="1">Belongs to the ABC transporter superfamily.</text>
</comment>
<protein>
    <submittedName>
        <fullName evidence="4">ATP-binding cassette domain-containing protein</fullName>
    </submittedName>
</protein>
<dbReference type="InterPro" id="IPR027417">
    <property type="entry name" value="P-loop_NTPase"/>
</dbReference>
<sequence>MRRCIMNIVTVNHVRKEVSNNLLFESEQFYIPAGSITGIIGDNGSGKTTFLKMLMKEDVNYEGELKLNGQYSYVPQISPYENKSGGEQVLEMLKLHSAVRRIYYYWMNQRLI</sequence>
<dbReference type="Gene3D" id="3.40.50.300">
    <property type="entry name" value="P-loop containing nucleotide triphosphate hydrolases"/>
    <property type="match status" value="1"/>
</dbReference>
<dbReference type="Pfam" id="PF00005">
    <property type="entry name" value="ABC_tran"/>
    <property type="match status" value="1"/>
</dbReference>
<accession>A0A4Y9JDF2</accession>
<dbReference type="GO" id="GO:0005524">
    <property type="term" value="F:ATP binding"/>
    <property type="evidence" value="ECO:0007669"/>
    <property type="project" value="UniProtKB-KW"/>
</dbReference>
<evidence type="ECO:0000256" key="1">
    <source>
        <dbReference type="ARBA" id="ARBA00005417"/>
    </source>
</evidence>
<dbReference type="PANTHER" id="PTHR42734">
    <property type="entry name" value="METAL TRANSPORT SYSTEM ATP-BINDING PROTEIN TM_0124-RELATED"/>
    <property type="match status" value="1"/>
</dbReference>
<keyword evidence="4" id="KW-0067">ATP-binding</keyword>
<dbReference type="SUPFAM" id="SSF52540">
    <property type="entry name" value="P-loop containing nucleoside triphosphate hydrolases"/>
    <property type="match status" value="1"/>
</dbReference>
<keyword evidence="4" id="KW-0547">Nucleotide-binding</keyword>
<gene>
    <name evidence="4" type="ORF">E4T82_04220</name>
</gene>
<proteinExistence type="inferred from homology"/>
<dbReference type="InterPro" id="IPR050153">
    <property type="entry name" value="Metal_Ion_Import_ABC"/>
</dbReference>
<evidence type="ECO:0000256" key="2">
    <source>
        <dbReference type="ARBA" id="ARBA00022448"/>
    </source>
</evidence>
<evidence type="ECO:0000313" key="4">
    <source>
        <dbReference type="EMBL" id="TFU98218.1"/>
    </source>
</evidence>
<evidence type="ECO:0000259" key="3">
    <source>
        <dbReference type="Pfam" id="PF00005"/>
    </source>
</evidence>
<dbReference type="EMBL" id="SPPD01000004">
    <property type="protein sequence ID" value="TFU98218.1"/>
    <property type="molecule type" value="Genomic_DNA"/>
</dbReference>
<name>A0A4Y9JDF2_9STRE</name>